<sequence length="56" mass="5869">MDKDRIEGSLKQAKGAVKEVAGKIIGDAKLQADGKADKATGKLQNAVGGLKDQFKK</sequence>
<keyword evidence="4" id="KW-1185">Reference proteome</keyword>
<feature type="domain" description="CsbD-like" evidence="2">
    <location>
        <begin position="4"/>
        <end position="56"/>
    </location>
</feature>
<gene>
    <name evidence="3" type="ORF">GCM10010909_04280</name>
</gene>
<reference evidence="4" key="1">
    <citation type="journal article" date="2019" name="Int. J. Syst. Evol. Microbiol.">
        <title>The Global Catalogue of Microorganisms (GCM) 10K type strain sequencing project: providing services to taxonomists for standard genome sequencing and annotation.</title>
        <authorList>
            <consortium name="The Broad Institute Genomics Platform"/>
            <consortium name="The Broad Institute Genome Sequencing Center for Infectious Disease"/>
            <person name="Wu L."/>
            <person name="Ma J."/>
        </authorList>
    </citation>
    <scope>NUCLEOTIDE SEQUENCE [LARGE SCALE GENOMIC DNA]</scope>
    <source>
        <strain evidence="4">NBRC 112502</strain>
    </source>
</reference>
<evidence type="ECO:0000313" key="3">
    <source>
        <dbReference type="EMBL" id="GLR65750.1"/>
    </source>
</evidence>
<comment type="similarity">
    <text evidence="1">Belongs to the UPF0337 (CsbD) family.</text>
</comment>
<evidence type="ECO:0000256" key="1">
    <source>
        <dbReference type="ARBA" id="ARBA00009129"/>
    </source>
</evidence>
<dbReference type="PANTHER" id="PTHR34977">
    <property type="entry name" value="UPF0337 PROTEIN YJBJ"/>
    <property type="match status" value="1"/>
</dbReference>
<dbReference type="PANTHER" id="PTHR34977:SF1">
    <property type="entry name" value="UPF0337 PROTEIN YJBJ"/>
    <property type="match status" value="1"/>
</dbReference>
<organism evidence="3 4">
    <name type="scientific">Acidocella aquatica</name>
    <dbReference type="NCBI Taxonomy" id="1922313"/>
    <lineage>
        <taxon>Bacteria</taxon>
        <taxon>Pseudomonadati</taxon>
        <taxon>Pseudomonadota</taxon>
        <taxon>Alphaproteobacteria</taxon>
        <taxon>Acetobacterales</taxon>
        <taxon>Acidocellaceae</taxon>
        <taxon>Acidocella</taxon>
    </lineage>
</organism>
<evidence type="ECO:0000313" key="4">
    <source>
        <dbReference type="Proteomes" id="UP001156641"/>
    </source>
</evidence>
<accession>A0ABQ6A6M8</accession>
<dbReference type="InterPro" id="IPR008462">
    <property type="entry name" value="CsbD"/>
</dbReference>
<dbReference type="RefSeq" id="WP_284256273.1">
    <property type="nucleotide sequence ID" value="NZ_BSOS01000007.1"/>
</dbReference>
<dbReference type="Gene3D" id="1.10.1470.10">
    <property type="entry name" value="YjbJ"/>
    <property type="match status" value="1"/>
</dbReference>
<dbReference type="Pfam" id="PF05532">
    <property type="entry name" value="CsbD"/>
    <property type="match status" value="1"/>
</dbReference>
<protein>
    <recommendedName>
        <fullName evidence="2">CsbD-like domain-containing protein</fullName>
    </recommendedName>
</protein>
<evidence type="ECO:0000259" key="2">
    <source>
        <dbReference type="Pfam" id="PF05532"/>
    </source>
</evidence>
<dbReference type="Proteomes" id="UP001156641">
    <property type="component" value="Unassembled WGS sequence"/>
</dbReference>
<dbReference type="EMBL" id="BSOS01000007">
    <property type="protein sequence ID" value="GLR65750.1"/>
    <property type="molecule type" value="Genomic_DNA"/>
</dbReference>
<dbReference type="InterPro" id="IPR050423">
    <property type="entry name" value="UPF0337_stress_rsp"/>
</dbReference>
<dbReference type="SUPFAM" id="SSF69047">
    <property type="entry name" value="Hypothetical protein YjbJ"/>
    <property type="match status" value="1"/>
</dbReference>
<dbReference type="InterPro" id="IPR036629">
    <property type="entry name" value="YjbJ_sf"/>
</dbReference>
<comment type="caution">
    <text evidence="3">The sequence shown here is derived from an EMBL/GenBank/DDBJ whole genome shotgun (WGS) entry which is preliminary data.</text>
</comment>
<proteinExistence type="inferred from homology"/>
<name>A0ABQ6A6M8_9PROT</name>